<dbReference type="Gene3D" id="2.40.170.20">
    <property type="entry name" value="TonB-dependent receptor, beta-barrel domain"/>
    <property type="match status" value="1"/>
</dbReference>
<keyword evidence="8" id="KW-0406">Ion transport</keyword>
<dbReference type="SUPFAM" id="SSF56935">
    <property type="entry name" value="Porins"/>
    <property type="match status" value="1"/>
</dbReference>
<keyword evidence="2 12" id="KW-0813">Transport</keyword>
<evidence type="ECO:0000259" key="15">
    <source>
        <dbReference type="Pfam" id="PF07715"/>
    </source>
</evidence>
<dbReference type="PANTHER" id="PTHR32552">
    <property type="entry name" value="FERRICHROME IRON RECEPTOR-RELATED"/>
    <property type="match status" value="1"/>
</dbReference>
<evidence type="ECO:0000256" key="12">
    <source>
        <dbReference type="PROSITE-ProRule" id="PRU01360"/>
    </source>
</evidence>
<dbReference type="Gene3D" id="2.170.130.10">
    <property type="entry name" value="TonB-dependent receptor, plug domain"/>
    <property type="match status" value="1"/>
</dbReference>
<keyword evidence="3 12" id="KW-1134">Transmembrane beta strand</keyword>
<comment type="caution">
    <text evidence="16">The sequence shown here is derived from an EMBL/GenBank/DDBJ whole genome shotgun (WGS) entry which is preliminary data.</text>
</comment>
<feature type="domain" description="TonB-dependent receptor-like beta-barrel" evidence="14">
    <location>
        <begin position="306"/>
        <end position="769"/>
    </location>
</feature>
<keyword evidence="10 12" id="KW-0472">Membrane</keyword>
<evidence type="ECO:0000256" key="3">
    <source>
        <dbReference type="ARBA" id="ARBA00022452"/>
    </source>
</evidence>
<dbReference type="SUPFAM" id="SSF49464">
    <property type="entry name" value="Carboxypeptidase regulatory domain-like"/>
    <property type="match status" value="1"/>
</dbReference>
<evidence type="ECO:0000256" key="10">
    <source>
        <dbReference type="ARBA" id="ARBA00023136"/>
    </source>
</evidence>
<keyword evidence="9 13" id="KW-0798">TonB box</keyword>
<dbReference type="InterPro" id="IPR039426">
    <property type="entry name" value="TonB-dep_rcpt-like"/>
</dbReference>
<dbReference type="InterPro" id="IPR012910">
    <property type="entry name" value="Plug_dom"/>
</dbReference>
<dbReference type="EMBL" id="BAABHA010000002">
    <property type="protein sequence ID" value="GAA4376721.1"/>
    <property type="molecule type" value="Genomic_DNA"/>
</dbReference>
<evidence type="ECO:0000256" key="7">
    <source>
        <dbReference type="ARBA" id="ARBA00023004"/>
    </source>
</evidence>
<evidence type="ECO:0000313" key="16">
    <source>
        <dbReference type="EMBL" id="GAA4376721.1"/>
    </source>
</evidence>
<evidence type="ECO:0000256" key="2">
    <source>
        <dbReference type="ARBA" id="ARBA00022448"/>
    </source>
</evidence>
<evidence type="ECO:0000256" key="9">
    <source>
        <dbReference type="ARBA" id="ARBA00023077"/>
    </source>
</evidence>
<evidence type="ECO:0000259" key="14">
    <source>
        <dbReference type="Pfam" id="PF00593"/>
    </source>
</evidence>
<dbReference type="Pfam" id="PF13715">
    <property type="entry name" value="CarbopepD_reg_2"/>
    <property type="match status" value="1"/>
</dbReference>
<sequence>MSGTLTDGRSGQPLPGATLLLDGTPAGVTDANGSFSLPAVAAGAHELRLSFVGYQPITRRLLGQPTAQQLTFALQPADVLTGEAVVTATRANERTATAYTNLSKEELAKRNFGQDIPYLLDQTPSVVVNSDAGAGVGYTGIRIRGVDVTGINVTINGVPLNDAESHGAFFVNTPDLAASVQDIQVQRGVGTSANGGAAFGASLNIRTLAVNRDPYAETQNTYGSFNTWRNSVSFGTGLVGGKFTFDGRLSRISSDGYIERASSDLKSYYFAGGFQHKNTMLKFVTFAGKEITYQAWNGVPGPALTGDRKALQPYLDKYAVDVADTTRLFTAGRRYNQYTYDNQVDNYQQNHYQLHFSQGLGRSWNLGGALHLTRGFGYYEQFRANDRLSNYELPPVVLTGPGGTVTVSRTDLVRRKWLDNYFYGLTYALNYQAPENDRLTATLGGGWNRYDGDHFGEVIWARFASTSNIRQRYYFNDAQKTDFNVFAKATYQLLPRLGLYGDLQLRTIDYLIDGVDDDRRDVTTRASYTFFNPKAGATFTLAPGQTLYASYAVGQREPVRSDFTDRPVGDRPKSERLNDLEAGYRVNQPIGSLFGQSLGLRAEVNYFLMNYRNQLVLTGQLNDVGSALRTNVPESYRTGVELSAAASLAEWVTLSTNVTLSRNKLRSYREKLYQYDEYYEELGTSEVAYSNADISYSPEVVTGSQLEVQPLKGLRAALLYKTVSRQYLDNTASADRQLPAYQVADLRLRYSIRPKWLREIELGLLVNNLFNEEYSANGYTYGGQFPDGRLSFNFYFPQATRNYLASVGLKF</sequence>
<keyword evidence="6" id="KW-0732">Signal</keyword>
<dbReference type="InterPro" id="IPR036942">
    <property type="entry name" value="Beta-barrel_TonB_sf"/>
</dbReference>
<dbReference type="Proteomes" id="UP001500454">
    <property type="component" value="Unassembled WGS sequence"/>
</dbReference>
<evidence type="ECO:0000256" key="8">
    <source>
        <dbReference type="ARBA" id="ARBA00023065"/>
    </source>
</evidence>
<reference evidence="17" key="1">
    <citation type="journal article" date="2019" name="Int. J. Syst. Evol. Microbiol.">
        <title>The Global Catalogue of Microorganisms (GCM) 10K type strain sequencing project: providing services to taxonomists for standard genome sequencing and annotation.</title>
        <authorList>
            <consortium name="The Broad Institute Genomics Platform"/>
            <consortium name="The Broad Institute Genome Sequencing Center for Infectious Disease"/>
            <person name="Wu L."/>
            <person name="Ma J."/>
        </authorList>
    </citation>
    <scope>NUCLEOTIDE SEQUENCE [LARGE SCALE GENOMIC DNA]</scope>
    <source>
        <strain evidence="17">JCM 17924</strain>
    </source>
</reference>
<dbReference type="Pfam" id="PF00593">
    <property type="entry name" value="TonB_dep_Rec_b-barrel"/>
    <property type="match status" value="1"/>
</dbReference>
<dbReference type="PANTHER" id="PTHR32552:SF68">
    <property type="entry name" value="FERRICHROME OUTER MEMBRANE TRANSPORTER_PHAGE RECEPTOR"/>
    <property type="match status" value="1"/>
</dbReference>
<keyword evidence="5 12" id="KW-0812">Transmembrane</keyword>
<dbReference type="InterPro" id="IPR008969">
    <property type="entry name" value="CarboxyPept-like_regulatory"/>
</dbReference>
<organism evidence="16 17">
    <name type="scientific">Hymenobacter koreensis</name>
    <dbReference type="NCBI Taxonomy" id="1084523"/>
    <lineage>
        <taxon>Bacteria</taxon>
        <taxon>Pseudomonadati</taxon>
        <taxon>Bacteroidota</taxon>
        <taxon>Cytophagia</taxon>
        <taxon>Cytophagales</taxon>
        <taxon>Hymenobacteraceae</taxon>
        <taxon>Hymenobacter</taxon>
    </lineage>
</organism>
<gene>
    <name evidence="16" type="ORF">GCM10023186_10840</name>
</gene>
<dbReference type="InterPro" id="IPR000531">
    <property type="entry name" value="Beta-barrel_TonB"/>
</dbReference>
<evidence type="ECO:0000256" key="13">
    <source>
        <dbReference type="RuleBase" id="RU003357"/>
    </source>
</evidence>
<proteinExistence type="inferred from homology"/>
<comment type="similarity">
    <text evidence="12 13">Belongs to the TonB-dependent receptor family.</text>
</comment>
<keyword evidence="17" id="KW-1185">Reference proteome</keyword>
<evidence type="ECO:0000256" key="1">
    <source>
        <dbReference type="ARBA" id="ARBA00004571"/>
    </source>
</evidence>
<dbReference type="Pfam" id="PF07715">
    <property type="entry name" value="Plug"/>
    <property type="match status" value="1"/>
</dbReference>
<protein>
    <submittedName>
        <fullName evidence="16">TonB-dependent receptor</fullName>
    </submittedName>
</protein>
<keyword evidence="16" id="KW-0675">Receptor</keyword>
<comment type="subcellular location">
    <subcellularLocation>
        <location evidence="1 12">Cell outer membrane</location>
        <topology evidence="1 12">Multi-pass membrane protein</topology>
    </subcellularLocation>
</comment>
<dbReference type="PROSITE" id="PS52016">
    <property type="entry name" value="TONB_DEPENDENT_REC_3"/>
    <property type="match status" value="1"/>
</dbReference>
<name>A0ABP8IW66_9BACT</name>
<evidence type="ECO:0000256" key="6">
    <source>
        <dbReference type="ARBA" id="ARBA00022729"/>
    </source>
</evidence>
<evidence type="ECO:0000256" key="11">
    <source>
        <dbReference type="ARBA" id="ARBA00023237"/>
    </source>
</evidence>
<feature type="domain" description="TonB-dependent receptor plug" evidence="15">
    <location>
        <begin position="93"/>
        <end position="201"/>
    </location>
</feature>
<evidence type="ECO:0000256" key="5">
    <source>
        <dbReference type="ARBA" id="ARBA00022692"/>
    </source>
</evidence>
<dbReference type="Gene3D" id="2.60.40.1120">
    <property type="entry name" value="Carboxypeptidase-like, regulatory domain"/>
    <property type="match status" value="1"/>
</dbReference>
<dbReference type="InterPro" id="IPR037066">
    <property type="entry name" value="Plug_dom_sf"/>
</dbReference>
<accession>A0ABP8IW66</accession>
<keyword evidence="11 12" id="KW-0998">Cell outer membrane</keyword>
<evidence type="ECO:0000313" key="17">
    <source>
        <dbReference type="Proteomes" id="UP001500454"/>
    </source>
</evidence>
<keyword evidence="7" id="KW-0408">Iron</keyword>
<evidence type="ECO:0000256" key="4">
    <source>
        <dbReference type="ARBA" id="ARBA00022496"/>
    </source>
</evidence>
<keyword evidence="4" id="KW-0410">Iron transport</keyword>